<dbReference type="GeneID" id="112048426"/>
<protein>
    <submittedName>
        <fullName evidence="2">Uncharacterized protein LOC112048426</fullName>
    </submittedName>
</protein>
<dbReference type="Proteomes" id="UP001652582">
    <property type="component" value="Chromosome 8"/>
</dbReference>
<gene>
    <name evidence="2" type="primary">LOC112048426</name>
</gene>
<sequence length="889" mass="101651">MASYNAHRLDVLDYLIPPVKKSHGAFRTEILFSRNFQRKTDVRLIKDIRKKITRGIICPPVVSHPQDVQASASVILKKTTEELIHKQYSFLNSRDKNCKTTTYLPINKRRDKDPADKPMIKVTIIPKQTDTPMKVFNKRRERTKELQNSVSNLENSVQNNNYYYMVKGKRREKVYEIKTSESTNFSNNSFNAKYDDISLQQITSSKRLINSLNMEKKKRKTKKAVPSNTTFDVIEGTQSVENFAESKPVNAHKSKVTIVGQLGLNRDDQYILKCAATVNDKPSYPRNSNTQTDFRYTNNGNILNDSYYKAQSIDYKNKTVQCRCGIPPSEKNIFNIREQEYAIKNGKMPLVVISVYPKHGDENNIISVKNTHQPTTSQKQVNNMDNNISFKGRKKQQTNDGVLSAPVKHYRDDECSILDPNERDKEIRALLGIVRNTGKPNNDDYIATKGYIKDSKSLVTGISVSRSAKITMRGKKVKTQTISNVAESDNAIGIEGTGFQATQQKKKCSPVKSLSDKLLEQMFNNKVYKDDQQIIEKPENDNFTNIDLHSKPNYNKYAKNKKFVLNRNIKVYLQIGESNRERYIALNRTQYEKVKRTIQCSSKHHKCSFNNYNVVSIGEIRIKRPQKASYDREVQTERSEIDRTCKQTQYNYKTQITNKHYTKQTEPGDRNIEKIIYTADTSNDNKVRKDLSERKVKPQAVTRRTVSSVDVCLTNGSKKKHMPISSTCFGDGVHDNIPHNSPHKPKHSPSIYTIFKILGHKKCNSPNLGASAYSLSSEANESMKYFEVNQQPCAGDCKPSKPFFRRLLSCLVMRTPETTGFIEVQKQKVSIVNSSVDAYHLSTSLGAMEMSSSLYDTSVSFYSNHSVPTNKMKRGFFSSVWGLFSVRRN</sequence>
<evidence type="ECO:0000313" key="2">
    <source>
        <dbReference type="RefSeq" id="XP_052738839.1"/>
    </source>
</evidence>
<organism evidence="1 2">
    <name type="scientific">Bicyclus anynana</name>
    <name type="common">Squinting bush brown butterfly</name>
    <dbReference type="NCBI Taxonomy" id="110368"/>
    <lineage>
        <taxon>Eukaryota</taxon>
        <taxon>Metazoa</taxon>
        <taxon>Ecdysozoa</taxon>
        <taxon>Arthropoda</taxon>
        <taxon>Hexapoda</taxon>
        <taxon>Insecta</taxon>
        <taxon>Pterygota</taxon>
        <taxon>Neoptera</taxon>
        <taxon>Endopterygota</taxon>
        <taxon>Lepidoptera</taxon>
        <taxon>Glossata</taxon>
        <taxon>Ditrysia</taxon>
        <taxon>Papilionoidea</taxon>
        <taxon>Nymphalidae</taxon>
        <taxon>Satyrinae</taxon>
        <taxon>Satyrini</taxon>
        <taxon>Mycalesina</taxon>
        <taxon>Bicyclus</taxon>
    </lineage>
</organism>
<evidence type="ECO:0000313" key="1">
    <source>
        <dbReference type="Proteomes" id="UP001652582"/>
    </source>
</evidence>
<dbReference type="RefSeq" id="XP_052738839.1">
    <property type="nucleotide sequence ID" value="XM_052882879.1"/>
</dbReference>
<name>A0ABM3LID4_BICAN</name>
<proteinExistence type="predicted"/>
<keyword evidence="1" id="KW-1185">Reference proteome</keyword>
<accession>A0ABM3LID4</accession>
<reference evidence="2" key="1">
    <citation type="submission" date="2025-08" db="UniProtKB">
        <authorList>
            <consortium name="RefSeq"/>
        </authorList>
    </citation>
    <scope>IDENTIFICATION</scope>
</reference>